<sequence length="175" mass="17504">MAKFGPSDQQLITSGIDRMGVVLAKADRLERVRARDTVTGSNSDHNAKYLDVSVSGCRPGRNQVTQPPTTRPPATPPTTRPQPPSSPSTSRAATVKPSPAPPPPTQRMTTGPGPVETVTPPAVQPSANGTTSGVETAEGEATARGAGAPTADDPGSASGSSGQPESTGGLASTGG</sequence>
<dbReference type="EMBL" id="NMVQ01000017">
    <property type="protein sequence ID" value="OYO21252.1"/>
    <property type="molecule type" value="Genomic_DNA"/>
</dbReference>
<feature type="compositionally biased region" description="Polar residues" evidence="1">
    <location>
        <begin position="163"/>
        <end position="175"/>
    </location>
</feature>
<organism evidence="2 3">
    <name type="scientific">Enemella dayhoffiae</name>
    <dbReference type="NCBI Taxonomy" id="2016507"/>
    <lineage>
        <taxon>Bacteria</taxon>
        <taxon>Bacillati</taxon>
        <taxon>Actinomycetota</taxon>
        <taxon>Actinomycetes</taxon>
        <taxon>Propionibacteriales</taxon>
        <taxon>Propionibacteriaceae</taxon>
        <taxon>Enemella</taxon>
    </lineage>
</organism>
<evidence type="ECO:0000313" key="2">
    <source>
        <dbReference type="EMBL" id="OYO21252.1"/>
    </source>
</evidence>
<evidence type="ECO:0000313" key="3">
    <source>
        <dbReference type="Proteomes" id="UP000216311"/>
    </source>
</evidence>
<proteinExistence type="predicted"/>
<protein>
    <submittedName>
        <fullName evidence="2">Uncharacterized protein</fullName>
    </submittedName>
</protein>
<accession>A0A255H0S1</accession>
<feature type="region of interest" description="Disordered" evidence="1">
    <location>
        <begin position="35"/>
        <end position="175"/>
    </location>
</feature>
<reference evidence="2 3" key="1">
    <citation type="submission" date="2017-07" db="EMBL/GenBank/DDBJ databases">
        <title>Draft whole genome sequences of clinical Proprionibacteriaceae strains.</title>
        <authorList>
            <person name="Bernier A.-M."/>
            <person name="Bernard K."/>
            <person name="Domingo M.-C."/>
        </authorList>
    </citation>
    <scope>NUCLEOTIDE SEQUENCE [LARGE SCALE GENOMIC DNA]</scope>
    <source>
        <strain evidence="2 3">NML 130396</strain>
    </source>
</reference>
<name>A0A255H0S1_9ACTN</name>
<comment type="caution">
    <text evidence="2">The sequence shown here is derived from an EMBL/GenBank/DDBJ whole genome shotgun (WGS) entry which is preliminary data.</text>
</comment>
<dbReference type="RefSeq" id="WP_094364120.1">
    <property type="nucleotide sequence ID" value="NZ_NMVQ01000017.1"/>
</dbReference>
<feature type="compositionally biased region" description="Low complexity" evidence="1">
    <location>
        <begin position="109"/>
        <end position="121"/>
    </location>
</feature>
<gene>
    <name evidence="2" type="ORF">CGZ93_10600</name>
</gene>
<dbReference type="Proteomes" id="UP000216311">
    <property type="component" value="Unassembled WGS sequence"/>
</dbReference>
<evidence type="ECO:0000256" key="1">
    <source>
        <dbReference type="SAM" id="MobiDB-lite"/>
    </source>
</evidence>
<feature type="compositionally biased region" description="Pro residues" evidence="1">
    <location>
        <begin position="69"/>
        <end position="86"/>
    </location>
</feature>
<dbReference type="AlphaFoldDB" id="A0A255H0S1"/>
<feature type="compositionally biased region" description="Low complexity" evidence="1">
    <location>
        <begin position="129"/>
        <end position="162"/>
    </location>
</feature>
<keyword evidence="3" id="KW-1185">Reference proteome</keyword>